<dbReference type="RefSeq" id="XP_009841973.1">
    <property type="nucleotide sequence ID" value="XM_009843671.1"/>
</dbReference>
<organism evidence="1">
    <name type="scientific">Aphanomyces astaci</name>
    <name type="common">Crayfish plague agent</name>
    <dbReference type="NCBI Taxonomy" id="112090"/>
    <lineage>
        <taxon>Eukaryota</taxon>
        <taxon>Sar</taxon>
        <taxon>Stramenopiles</taxon>
        <taxon>Oomycota</taxon>
        <taxon>Saprolegniomycetes</taxon>
        <taxon>Saprolegniales</taxon>
        <taxon>Verrucalvaceae</taxon>
        <taxon>Aphanomyces</taxon>
    </lineage>
</organism>
<dbReference type="AlphaFoldDB" id="W4FNZ7"/>
<dbReference type="VEuPathDB" id="FungiDB:H257_15531"/>
<accession>W4FNZ7</accession>
<gene>
    <name evidence="1" type="ORF">H257_15531</name>
</gene>
<dbReference type="EMBL" id="KI913184">
    <property type="protein sequence ID" value="ETV68544.1"/>
    <property type="molecule type" value="Genomic_DNA"/>
</dbReference>
<proteinExistence type="predicted"/>
<reference evidence="1" key="1">
    <citation type="submission" date="2013-12" db="EMBL/GenBank/DDBJ databases">
        <title>The Genome Sequence of Aphanomyces astaci APO3.</title>
        <authorList>
            <consortium name="The Broad Institute Genomics Platform"/>
            <person name="Russ C."/>
            <person name="Tyler B."/>
            <person name="van West P."/>
            <person name="Dieguez-Uribeondo J."/>
            <person name="Young S.K."/>
            <person name="Zeng Q."/>
            <person name="Gargeya S."/>
            <person name="Fitzgerald M."/>
            <person name="Abouelleil A."/>
            <person name="Alvarado L."/>
            <person name="Chapman S.B."/>
            <person name="Gainer-Dewar J."/>
            <person name="Goldberg J."/>
            <person name="Griggs A."/>
            <person name="Gujja S."/>
            <person name="Hansen M."/>
            <person name="Howarth C."/>
            <person name="Imamovic A."/>
            <person name="Ireland A."/>
            <person name="Larimer J."/>
            <person name="McCowan C."/>
            <person name="Murphy C."/>
            <person name="Pearson M."/>
            <person name="Poon T.W."/>
            <person name="Priest M."/>
            <person name="Roberts A."/>
            <person name="Saif S."/>
            <person name="Shea T."/>
            <person name="Sykes S."/>
            <person name="Wortman J."/>
            <person name="Nusbaum C."/>
            <person name="Birren B."/>
        </authorList>
    </citation>
    <scope>NUCLEOTIDE SEQUENCE [LARGE SCALE GENOMIC DNA]</scope>
    <source>
        <strain evidence="1">APO3</strain>
    </source>
</reference>
<dbReference type="GeneID" id="20817527"/>
<sequence>MSVKLVYHAAMLASLQNTRTRQCWSPPATEAAMNAVWWRKHLAVLAADNAS</sequence>
<evidence type="ECO:0000313" key="1">
    <source>
        <dbReference type="EMBL" id="ETV68544.1"/>
    </source>
</evidence>
<protein>
    <submittedName>
        <fullName evidence="1">Uncharacterized protein</fullName>
    </submittedName>
</protein>
<name>W4FNZ7_APHAT</name>